<evidence type="ECO:0000259" key="3">
    <source>
        <dbReference type="Pfam" id="PF07993"/>
    </source>
</evidence>
<evidence type="ECO:0000313" key="4">
    <source>
        <dbReference type="EMBL" id="MFD1048197.1"/>
    </source>
</evidence>
<gene>
    <name evidence="4" type="ORF">ACFQ1S_22980</name>
</gene>
<keyword evidence="1" id="KW-0596">Phosphopantetheine</keyword>
<dbReference type="SUPFAM" id="SSF51735">
    <property type="entry name" value="NAD(P)-binding Rossmann-fold domains"/>
    <property type="match status" value="1"/>
</dbReference>
<keyword evidence="2" id="KW-0597">Phosphoprotein</keyword>
<comment type="caution">
    <text evidence="4">The sequence shown here is derived from an EMBL/GenBank/DDBJ whole genome shotgun (WGS) entry which is preliminary data.</text>
</comment>
<keyword evidence="5" id="KW-1185">Reference proteome</keyword>
<reference evidence="5" key="1">
    <citation type="journal article" date="2019" name="Int. J. Syst. Evol. Microbiol.">
        <title>The Global Catalogue of Microorganisms (GCM) 10K type strain sequencing project: providing services to taxonomists for standard genome sequencing and annotation.</title>
        <authorList>
            <consortium name="The Broad Institute Genomics Platform"/>
            <consortium name="The Broad Institute Genome Sequencing Center for Infectious Disease"/>
            <person name="Wu L."/>
            <person name="Ma J."/>
        </authorList>
    </citation>
    <scope>NUCLEOTIDE SEQUENCE [LARGE SCALE GENOMIC DNA]</scope>
    <source>
        <strain evidence="5">JCM 31486</strain>
    </source>
</reference>
<feature type="domain" description="Thioester reductase (TE)" evidence="3">
    <location>
        <begin position="4"/>
        <end position="197"/>
    </location>
</feature>
<dbReference type="Proteomes" id="UP001597045">
    <property type="component" value="Unassembled WGS sequence"/>
</dbReference>
<evidence type="ECO:0000256" key="1">
    <source>
        <dbReference type="ARBA" id="ARBA00022450"/>
    </source>
</evidence>
<protein>
    <submittedName>
        <fullName evidence="4">SDR family oxidoreductase</fullName>
    </submittedName>
</protein>
<dbReference type="Gene3D" id="3.40.50.720">
    <property type="entry name" value="NAD(P)-binding Rossmann-like Domain"/>
    <property type="match status" value="1"/>
</dbReference>
<evidence type="ECO:0000256" key="2">
    <source>
        <dbReference type="ARBA" id="ARBA00022553"/>
    </source>
</evidence>
<dbReference type="EMBL" id="JBHTIS010001453">
    <property type="protein sequence ID" value="MFD1048197.1"/>
    <property type="molecule type" value="Genomic_DNA"/>
</dbReference>
<sequence>RLAAAQDRYGIYVPLPEHRIRPVFGDLAQPRLGMREWDLVADSVDVIHHCGAEVNFLYPYEKLRVANVYGTQEVLRLAARRAIPVHHVSTLAVVHGMGVAGVRHVTEDTPLDNVELLGMGYPESKWVAEEVVRAAGAAGLPVVIHRPYEISGDTTGFVWNSGAALCELFRIITEMGLAPDLDLSLNLVPVDYVARSIVHLGLNRPAAGQTYHLVNPNEALLGDLVDRLRAHGKPIETIEYPAWTEAMLAHLAERPDHPFTPLTQLYTKRITPDVTLQELACARISPRLDRSRLDADCDLPCPPVDTHLLDGYVKYFHESGFIGDPHA</sequence>
<feature type="non-terminal residue" evidence="4">
    <location>
        <position position="1"/>
    </location>
</feature>
<dbReference type="InterPro" id="IPR013120">
    <property type="entry name" value="FAR_NAD-bd"/>
</dbReference>
<dbReference type="Pfam" id="PF07993">
    <property type="entry name" value="NAD_binding_4"/>
    <property type="match status" value="1"/>
</dbReference>
<name>A0ABW3MCC9_9PSEU</name>
<evidence type="ECO:0000313" key="5">
    <source>
        <dbReference type="Proteomes" id="UP001597045"/>
    </source>
</evidence>
<dbReference type="PANTHER" id="PTHR44845:SF6">
    <property type="entry name" value="BETA-ALANINE-ACTIVATING ENZYME"/>
    <property type="match status" value="1"/>
</dbReference>
<dbReference type="InterPro" id="IPR036291">
    <property type="entry name" value="NAD(P)-bd_dom_sf"/>
</dbReference>
<proteinExistence type="predicted"/>
<accession>A0ABW3MCC9</accession>
<organism evidence="4 5">
    <name type="scientific">Kibdelosporangium lantanae</name>
    <dbReference type="NCBI Taxonomy" id="1497396"/>
    <lineage>
        <taxon>Bacteria</taxon>
        <taxon>Bacillati</taxon>
        <taxon>Actinomycetota</taxon>
        <taxon>Actinomycetes</taxon>
        <taxon>Pseudonocardiales</taxon>
        <taxon>Pseudonocardiaceae</taxon>
        <taxon>Kibdelosporangium</taxon>
    </lineage>
</organism>
<dbReference type="PANTHER" id="PTHR44845">
    <property type="entry name" value="CARRIER DOMAIN-CONTAINING PROTEIN"/>
    <property type="match status" value="1"/>
</dbReference>